<evidence type="ECO:0000256" key="4">
    <source>
        <dbReference type="ARBA" id="ARBA00023136"/>
    </source>
</evidence>
<feature type="domain" description="Yip1" evidence="6">
    <location>
        <begin position="10"/>
        <end position="185"/>
    </location>
</feature>
<dbReference type="GO" id="GO:0016020">
    <property type="term" value="C:membrane"/>
    <property type="evidence" value="ECO:0007669"/>
    <property type="project" value="UniProtKB-SubCell"/>
</dbReference>
<keyword evidence="8" id="KW-1185">Reference proteome</keyword>
<comment type="subcellular location">
    <subcellularLocation>
        <location evidence="1">Membrane</location>
        <topology evidence="1">Multi-pass membrane protein</topology>
    </subcellularLocation>
</comment>
<organism evidence="7 8">
    <name type="scientific">Candidatus Methanoperedens nitratireducens</name>
    <dbReference type="NCBI Taxonomy" id="1392998"/>
    <lineage>
        <taxon>Archaea</taxon>
        <taxon>Methanobacteriati</taxon>
        <taxon>Methanobacteriota</taxon>
        <taxon>Stenosarchaea group</taxon>
        <taxon>Methanomicrobia</taxon>
        <taxon>Methanosarcinales</taxon>
        <taxon>ANME-2 cluster</taxon>
        <taxon>Candidatus Methanoperedentaceae</taxon>
        <taxon>Candidatus Methanoperedens</taxon>
    </lineage>
</organism>
<evidence type="ECO:0000256" key="1">
    <source>
        <dbReference type="ARBA" id="ARBA00004141"/>
    </source>
</evidence>
<evidence type="ECO:0000259" key="6">
    <source>
        <dbReference type="Pfam" id="PF04893"/>
    </source>
</evidence>
<gene>
    <name evidence="7" type="ORF">ANME2D_02152</name>
</gene>
<dbReference type="Proteomes" id="UP000027153">
    <property type="component" value="Unassembled WGS sequence"/>
</dbReference>
<dbReference type="RefSeq" id="WP_052368800.1">
    <property type="nucleotide sequence ID" value="NZ_JMIY01000005.1"/>
</dbReference>
<feature type="transmembrane region" description="Helical" evidence="5">
    <location>
        <begin position="92"/>
        <end position="113"/>
    </location>
</feature>
<dbReference type="Pfam" id="PF04893">
    <property type="entry name" value="Yip1"/>
    <property type="match status" value="1"/>
</dbReference>
<evidence type="ECO:0000313" key="7">
    <source>
        <dbReference type="EMBL" id="KCZ71422.1"/>
    </source>
</evidence>
<name>A0A062V261_9EURY</name>
<keyword evidence="3 5" id="KW-1133">Transmembrane helix</keyword>
<sequence length="199" mass="21880">MNFLEKVKGFLLEPSNAFYLSKEDTFFQAMKYYFILGAIYSALHTFIYSDLLTLMSSFSGTWFDSMVGSLGMVSVADPGIERKIMIFADELLYALPGIFIGGAIFHIGVYIAGGKKGFDQTLRITMYGSTPSLLLGWIPIIGIIAGIWSLILQTLGIRQLHEITIGRAIIAVLIPLIILGLLTVVLFGAIFLFGIKIPV</sequence>
<accession>A0A062V261</accession>
<evidence type="ECO:0000256" key="3">
    <source>
        <dbReference type="ARBA" id="ARBA00022989"/>
    </source>
</evidence>
<proteinExistence type="predicted"/>
<evidence type="ECO:0000313" key="8">
    <source>
        <dbReference type="Proteomes" id="UP000027153"/>
    </source>
</evidence>
<dbReference type="AlphaFoldDB" id="A0A062V261"/>
<evidence type="ECO:0000256" key="2">
    <source>
        <dbReference type="ARBA" id="ARBA00022692"/>
    </source>
</evidence>
<protein>
    <submittedName>
        <fullName evidence="7">Yip1 domain</fullName>
    </submittedName>
</protein>
<evidence type="ECO:0000256" key="5">
    <source>
        <dbReference type="SAM" id="Phobius"/>
    </source>
</evidence>
<feature type="transmembrane region" description="Helical" evidence="5">
    <location>
        <begin position="168"/>
        <end position="195"/>
    </location>
</feature>
<comment type="caution">
    <text evidence="7">The sequence shown here is derived from an EMBL/GenBank/DDBJ whole genome shotgun (WGS) entry which is preliminary data.</text>
</comment>
<dbReference type="InterPro" id="IPR006977">
    <property type="entry name" value="Yip1_dom"/>
</dbReference>
<keyword evidence="4 5" id="KW-0472">Membrane</keyword>
<dbReference type="OrthoDB" id="112431at2157"/>
<feature type="transmembrane region" description="Helical" evidence="5">
    <location>
        <begin position="133"/>
        <end position="156"/>
    </location>
</feature>
<dbReference type="EMBL" id="JMIY01000005">
    <property type="protein sequence ID" value="KCZ71422.1"/>
    <property type="molecule type" value="Genomic_DNA"/>
</dbReference>
<reference evidence="7 8" key="1">
    <citation type="journal article" date="2013" name="Nature">
        <title>Anaerobic oxidation of methane coupled to nitrate reduction in a novel archaeal lineage.</title>
        <authorList>
            <person name="Haroon M.F."/>
            <person name="Hu S."/>
            <person name="Shi Y."/>
            <person name="Imelfort M."/>
            <person name="Keller J."/>
            <person name="Hugenholtz P."/>
            <person name="Yuan Z."/>
            <person name="Tyson G.W."/>
        </authorList>
    </citation>
    <scope>NUCLEOTIDE SEQUENCE [LARGE SCALE GENOMIC DNA]</scope>
    <source>
        <strain evidence="7 8">ANME-2d</strain>
    </source>
</reference>
<keyword evidence="2 5" id="KW-0812">Transmembrane</keyword>
<feature type="transmembrane region" description="Helical" evidence="5">
    <location>
        <begin position="32"/>
        <end position="49"/>
    </location>
</feature>